<evidence type="ECO:0000256" key="1">
    <source>
        <dbReference type="ARBA" id="ARBA00003543"/>
    </source>
</evidence>
<dbReference type="Proteomes" id="UP001320603">
    <property type="component" value="Chromosome"/>
</dbReference>
<keyword evidence="5" id="KW-0406">Ion transport</keyword>
<reference evidence="10 11" key="1">
    <citation type="submission" date="2024-02" db="EMBL/GenBank/DDBJ databases">
        <title>Whole genome sequencing of Parabacteroides sp. AD58.</title>
        <authorList>
            <person name="Chaplin A.V."/>
            <person name="Pikina A.P."/>
            <person name="Sokolova S.R."/>
            <person name="Korostin D.O."/>
            <person name="Efimov B.A."/>
        </authorList>
    </citation>
    <scope>NUCLEOTIDE SEQUENCE [LARGE SCALE GENOMIC DNA]</scope>
    <source>
        <strain evidence="10 11">AD58</strain>
    </source>
</reference>
<evidence type="ECO:0000256" key="3">
    <source>
        <dbReference type="ARBA" id="ARBA00005712"/>
    </source>
</evidence>
<keyword evidence="8" id="KW-0066">ATP synthesis</keyword>
<evidence type="ECO:0000256" key="4">
    <source>
        <dbReference type="ARBA" id="ARBA00022448"/>
    </source>
</evidence>
<keyword evidence="7" id="KW-0139">CF(1)</keyword>
<evidence type="ECO:0000256" key="6">
    <source>
        <dbReference type="ARBA" id="ARBA00023136"/>
    </source>
</evidence>
<dbReference type="InterPro" id="IPR001469">
    <property type="entry name" value="ATP_synth_F1_dsu/esu"/>
</dbReference>
<keyword evidence="6" id="KW-0472">Membrane</keyword>
<evidence type="ECO:0000256" key="2">
    <source>
        <dbReference type="ARBA" id="ARBA00004184"/>
    </source>
</evidence>
<dbReference type="InterPro" id="IPR020546">
    <property type="entry name" value="ATP_synth_F1_dsu/esu_N"/>
</dbReference>
<proteinExistence type="inferred from homology"/>
<name>A0ABZ2IKQ3_9BACT</name>
<comment type="subcellular location">
    <subcellularLocation>
        <location evidence="2">Endomembrane system</location>
        <topology evidence="2">Peripheral membrane protein</topology>
    </subcellularLocation>
</comment>
<dbReference type="CDD" id="cd12152">
    <property type="entry name" value="F1-ATPase_delta"/>
    <property type="match status" value="1"/>
</dbReference>
<evidence type="ECO:0000256" key="5">
    <source>
        <dbReference type="ARBA" id="ARBA00023065"/>
    </source>
</evidence>
<comment type="function">
    <text evidence="1">Produces ATP from ADP in the presence of a proton gradient across the membrane.</text>
</comment>
<keyword evidence="11" id="KW-1185">Reference proteome</keyword>
<evidence type="ECO:0000313" key="11">
    <source>
        <dbReference type="Proteomes" id="UP001320603"/>
    </source>
</evidence>
<dbReference type="SUPFAM" id="SSF51344">
    <property type="entry name" value="Epsilon subunit of F1F0-ATP synthase N-terminal domain"/>
    <property type="match status" value="1"/>
</dbReference>
<accession>A0ABZ2IKQ3</accession>
<dbReference type="Gene3D" id="2.60.15.10">
    <property type="entry name" value="F0F1 ATP synthase delta/epsilon subunit, N-terminal"/>
    <property type="match status" value="1"/>
</dbReference>
<protein>
    <submittedName>
        <fullName evidence="10">F0F1 ATP synthase subunit epsilon</fullName>
    </submittedName>
</protein>
<comment type="similarity">
    <text evidence="3">Belongs to the ATPase epsilon chain family.</text>
</comment>
<evidence type="ECO:0000256" key="7">
    <source>
        <dbReference type="ARBA" id="ARBA00023196"/>
    </source>
</evidence>
<dbReference type="PANTHER" id="PTHR13822:SF10">
    <property type="entry name" value="ATP SYNTHASE EPSILON CHAIN, CHLOROPLASTIC"/>
    <property type="match status" value="1"/>
</dbReference>
<dbReference type="InterPro" id="IPR036771">
    <property type="entry name" value="ATPsynth_dsu/esu_N"/>
</dbReference>
<evidence type="ECO:0000259" key="9">
    <source>
        <dbReference type="Pfam" id="PF02823"/>
    </source>
</evidence>
<evidence type="ECO:0000313" key="10">
    <source>
        <dbReference type="EMBL" id="WWV66622.1"/>
    </source>
</evidence>
<dbReference type="RefSeq" id="WP_251968110.1">
    <property type="nucleotide sequence ID" value="NZ_CP146284.1"/>
</dbReference>
<gene>
    <name evidence="10" type="ORF">NEE14_001100</name>
</gene>
<keyword evidence="4" id="KW-0813">Transport</keyword>
<feature type="domain" description="ATP synthase F1 complex delta/epsilon subunit N-terminal" evidence="9">
    <location>
        <begin position="1"/>
        <end position="77"/>
    </location>
</feature>
<evidence type="ECO:0000256" key="8">
    <source>
        <dbReference type="ARBA" id="ARBA00023310"/>
    </source>
</evidence>
<dbReference type="PANTHER" id="PTHR13822">
    <property type="entry name" value="ATP SYNTHASE DELTA/EPSILON CHAIN"/>
    <property type="match status" value="1"/>
</dbReference>
<sequence>MKVRIITPEKVLFEGESESVTFPGINGSFDVLPHHAPLITALQKGIIRYLVNGKEYEQPIDSGFVKIENDIVTVCAEK</sequence>
<dbReference type="Pfam" id="PF02823">
    <property type="entry name" value="ATP-synt_DE_N"/>
    <property type="match status" value="1"/>
</dbReference>
<organism evidence="10 11">
    <name type="scientific">Parabacteroides absconsus</name>
    <dbReference type="NCBI Taxonomy" id="2951805"/>
    <lineage>
        <taxon>Bacteria</taxon>
        <taxon>Pseudomonadati</taxon>
        <taxon>Bacteroidota</taxon>
        <taxon>Bacteroidia</taxon>
        <taxon>Bacteroidales</taxon>
        <taxon>Tannerellaceae</taxon>
        <taxon>Parabacteroides</taxon>
    </lineage>
</organism>
<dbReference type="EMBL" id="CP146284">
    <property type="protein sequence ID" value="WWV66622.1"/>
    <property type="molecule type" value="Genomic_DNA"/>
</dbReference>